<keyword evidence="1" id="KW-0472">Membrane</keyword>
<accession>A0A239FCZ7</accession>
<keyword evidence="1" id="KW-1133">Transmembrane helix</keyword>
<gene>
    <name evidence="2" type="ORF">SAMN06265795_103300</name>
</gene>
<dbReference type="Proteomes" id="UP000198284">
    <property type="component" value="Unassembled WGS sequence"/>
</dbReference>
<organism evidence="2 3">
    <name type="scientific">Noviherbaspirillum humi</name>
    <dbReference type="NCBI Taxonomy" id="1688639"/>
    <lineage>
        <taxon>Bacteria</taxon>
        <taxon>Pseudomonadati</taxon>
        <taxon>Pseudomonadota</taxon>
        <taxon>Betaproteobacteria</taxon>
        <taxon>Burkholderiales</taxon>
        <taxon>Oxalobacteraceae</taxon>
        <taxon>Noviherbaspirillum</taxon>
    </lineage>
</organism>
<reference evidence="2 3" key="1">
    <citation type="submission" date="2017-06" db="EMBL/GenBank/DDBJ databases">
        <authorList>
            <person name="Kim H.J."/>
            <person name="Triplett B.A."/>
        </authorList>
    </citation>
    <scope>NUCLEOTIDE SEQUENCE [LARGE SCALE GENOMIC DNA]</scope>
    <source>
        <strain evidence="2 3">U15</strain>
    </source>
</reference>
<protein>
    <submittedName>
        <fullName evidence="2">Uncharacterized protein</fullName>
    </submittedName>
</protein>
<name>A0A239FCZ7_9BURK</name>
<sequence length="83" mass="8910">MHVSIAVMVLLHALLGRASSCWCWPNLAPIFTGLSPRRSALHVLTSTNRLPLLVAGAAVVMPLATLYLPALAGVFRFALVGWM</sequence>
<evidence type="ECO:0000313" key="2">
    <source>
        <dbReference type="EMBL" id="SNS54707.1"/>
    </source>
</evidence>
<evidence type="ECO:0000313" key="3">
    <source>
        <dbReference type="Proteomes" id="UP000198284"/>
    </source>
</evidence>
<keyword evidence="1" id="KW-0812">Transmembrane</keyword>
<evidence type="ECO:0000256" key="1">
    <source>
        <dbReference type="SAM" id="Phobius"/>
    </source>
</evidence>
<feature type="transmembrane region" description="Helical" evidence="1">
    <location>
        <begin position="52"/>
        <end position="79"/>
    </location>
</feature>
<proteinExistence type="predicted"/>
<dbReference type="EMBL" id="FZOT01000003">
    <property type="protein sequence ID" value="SNS54707.1"/>
    <property type="molecule type" value="Genomic_DNA"/>
</dbReference>
<keyword evidence="3" id="KW-1185">Reference proteome</keyword>
<dbReference type="AlphaFoldDB" id="A0A239FCZ7"/>